<dbReference type="InterPro" id="IPR015943">
    <property type="entry name" value="WD40/YVTN_repeat-like_dom_sf"/>
</dbReference>
<evidence type="ECO:0008006" key="3">
    <source>
        <dbReference type="Google" id="ProtNLM"/>
    </source>
</evidence>
<dbReference type="AlphaFoldDB" id="A0A316U162"/>
<accession>A0A316U162</accession>
<keyword evidence="2" id="KW-1185">Reference proteome</keyword>
<dbReference type="Proteomes" id="UP000245533">
    <property type="component" value="Unassembled WGS sequence"/>
</dbReference>
<dbReference type="Gene3D" id="2.130.10.10">
    <property type="entry name" value="YVTN repeat-like/Quinoprotein amine dehydrogenase"/>
    <property type="match status" value="1"/>
</dbReference>
<sequence length="487" mass="53501">MGPGLNAYFENSGDIYIPQNADSVFSGRGRVFSLQTNNSRILAGLGFTSTRGGNPVQAAQGYYQSFNSGESWEFLEFPLDEPPPGECDNISVGPPCDLEFSYGGQTYIRTRITVPEQSPPFEVDFSGNTLLSVNWASGVLRSTDNGQSWERLILPPSASNELNPSSPDGYGWVSRTGDDQIVNRYDPRFDTNLLGFGLLIDSSNRVWVGTAGGINISDNALSAPFDEIEWQRSSWNANDAGQDGLLANWIVSIREQPGTGRIWMTNWKTDSQNRDSFGIVSTTNGGETFTRHLEGIRVNDIGFHNGSVFAAADNGLYISDDEGSSWRRLNQIRSPNTFIRPDARYFTLDATSSGMWVGTSDGAASTSDGGNSWRIIRVNMPLSGGNAYQPDAPNVDSYAYPNPFSPRIHHAVRIKFEIEEQGPVNVRVFDFGMNRIRTLPADPRGSGSYEVIWDGTDRNGRLVAGGTYFYIIDKPGGRDEGKILLLD</sequence>
<reference evidence="1 2" key="1">
    <citation type="submission" date="2018-05" db="EMBL/GenBank/DDBJ databases">
        <title>Rhodohalobacter halophilus gen. nov., sp. nov., a moderately halophilic member of the family Balneolaceae.</title>
        <authorList>
            <person name="Liu Z.-W."/>
        </authorList>
    </citation>
    <scope>NUCLEOTIDE SEQUENCE [LARGE SCALE GENOMIC DNA]</scope>
    <source>
        <strain evidence="1 2">8A47</strain>
    </source>
</reference>
<dbReference type="SUPFAM" id="SSF110296">
    <property type="entry name" value="Oligoxyloglucan reducing end-specific cellobiohydrolase"/>
    <property type="match status" value="2"/>
</dbReference>
<dbReference type="Gene3D" id="2.60.40.4070">
    <property type="match status" value="1"/>
</dbReference>
<evidence type="ECO:0000313" key="2">
    <source>
        <dbReference type="Proteomes" id="UP000245533"/>
    </source>
</evidence>
<evidence type="ECO:0000313" key="1">
    <source>
        <dbReference type="EMBL" id="PWN06586.1"/>
    </source>
</evidence>
<organism evidence="1 2">
    <name type="scientific">Rhodohalobacter mucosus</name>
    <dbReference type="NCBI Taxonomy" id="2079485"/>
    <lineage>
        <taxon>Bacteria</taxon>
        <taxon>Pseudomonadati</taxon>
        <taxon>Balneolota</taxon>
        <taxon>Balneolia</taxon>
        <taxon>Balneolales</taxon>
        <taxon>Balneolaceae</taxon>
        <taxon>Rhodohalobacter</taxon>
    </lineage>
</organism>
<gene>
    <name evidence="1" type="ORF">DDZ15_08700</name>
</gene>
<proteinExistence type="predicted"/>
<name>A0A316U162_9BACT</name>
<protein>
    <recommendedName>
        <fullName evidence="3">FlgD Ig-like domain-containing protein</fullName>
    </recommendedName>
</protein>
<comment type="caution">
    <text evidence="1">The sequence shown here is derived from an EMBL/GenBank/DDBJ whole genome shotgun (WGS) entry which is preliminary data.</text>
</comment>
<dbReference type="EMBL" id="QGGB01000006">
    <property type="protein sequence ID" value="PWN06586.1"/>
    <property type="molecule type" value="Genomic_DNA"/>
</dbReference>